<protein>
    <submittedName>
        <fullName evidence="13">PAS domain S-box-containing protein</fullName>
    </submittedName>
</protein>
<keyword evidence="14" id="KW-1185">Reference proteome</keyword>
<dbReference type="Pfam" id="PF13426">
    <property type="entry name" value="PAS_9"/>
    <property type="match status" value="2"/>
</dbReference>
<dbReference type="GO" id="GO:0046983">
    <property type="term" value="F:protein dimerization activity"/>
    <property type="evidence" value="ECO:0007669"/>
    <property type="project" value="InterPro"/>
</dbReference>
<accession>A0A1H6I9I9</accession>
<feature type="domain" description="PAS" evidence="11">
    <location>
        <begin position="625"/>
        <end position="671"/>
    </location>
</feature>
<dbReference type="InterPro" id="IPR043150">
    <property type="entry name" value="Phytochrome_PHY_sf"/>
</dbReference>
<dbReference type="Pfam" id="PF07730">
    <property type="entry name" value="HisKA_3"/>
    <property type="match status" value="1"/>
</dbReference>
<dbReference type="PRINTS" id="PR01033">
    <property type="entry name" value="PHYTOCHROME"/>
</dbReference>
<dbReference type="Pfam" id="PF02518">
    <property type="entry name" value="HATPase_c"/>
    <property type="match status" value="1"/>
</dbReference>
<dbReference type="RefSeq" id="WP_074768646.1">
    <property type="nucleotide sequence ID" value="NZ_FNWO01000009.1"/>
</dbReference>
<dbReference type="InterPro" id="IPR005467">
    <property type="entry name" value="His_kinase_dom"/>
</dbReference>
<evidence type="ECO:0000313" key="13">
    <source>
        <dbReference type="EMBL" id="SEH43432.1"/>
    </source>
</evidence>
<dbReference type="GO" id="GO:0000155">
    <property type="term" value="F:phosphorelay sensor kinase activity"/>
    <property type="evidence" value="ECO:0007669"/>
    <property type="project" value="InterPro"/>
</dbReference>
<dbReference type="Gene3D" id="3.30.565.10">
    <property type="entry name" value="Histidine kinase-like ATPase, C-terminal domain"/>
    <property type="match status" value="1"/>
</dbReference>
<evidence type="ECO:0000259" key="11">
    <source>
        <dbReference type="PROSITE" id="PS50112"/>
    </source>
</evidence>
<dbReference type="GO" id="GO:0009584">
    <property type="term" value="P:detection of visible light"/>
    <property type="evidence" value="ECO:0007669"/>
    <property type="project" value="InterPro"/>
</dbReference>
<dbReference type="SMART" id="SM00065">
    <property type="entry name" value="GAF"/>
    <property type="match status" value="1"/>
</dbReference>
<dbReference type="PROSITE" id="PS50112">
    <property type="entry name" value="PAS"/>
    <property type="match status" value="3"/>
</dbReference>
<sequence length="1258" mass="139527">MSPLDTSSCETEPIRYPGAVQPHGALLVLDAEARTVEAASGSCLTLFGLLAESLLGSRIGQIVGSEAEAALLAPQTEGLEPLVPLEINGTAFYARSSINEAGLIVVDIEAAHQDAATIRRLIYNCRRDLACLRRLNDIPEITRNAVEMIRDITGFDRVMLYRFDEAWNGAVIAEARADDIEPYLGLNFPASDIPRQARELFQLSKVRLIPDVHYTPSELIARREARSIDLGRSCLRSVSPIHIEYLTNMNVRSTMVGALVVEGGLWGLVSCQNTREPRFFGPAERDTLGWMFEDIAALIEATQIRLRRERDYSLALRRRRLVDAMGVHDFKSLMQHESRADLLEVVGADGFALLVDDSIQTMGVTPDAVRIRELQTRRRALETDPTFFASSALCHDLGVTECNDGVAGAIFVSLRDRPDITMIWFRNERYRSVRWAGDPEHAHFVDESGRISPRKSFALFLQNIRGHCLAWSPAELDSAGELGSLIEIEVQHRYKAELNILQTVLSRVNEAILVTEPNFEPGQSQKILWVSETFERLSGYTAEELTEMRTEIMFGPKTGAADLARMGEQFARREAVRVEVLRQTKDGKPFWVDMDILPVLDHTGQVAQLISIERDITVRRQMEEALRKLSTAIEQSPASVVITDLDAKIEYVNPRFTEVTGYSAAEVIGKNPRIIQSQETSRETFQALWNNLTAGDIWSGELLNRRKNGELYWEESHIAPVKNPDGMVTHYVAVNLDITERKNAEKALRESEAFAKTILDSIPEHICVLDPRGRIVSVNKAWCQFAQNNEAGWLAENSTSFSYRDICIASTDQADGRVAIDAWAGIESILKKTSDHFVLDYLCDSPDAPRWFRMSVYPMIAPCEGAVVAHENITERKLMEISLDNERTQLQTVLETIPDLVWLKTPEGVYLTCNTAFEQFLGASSAEIVGKTDRDFLDEDQAATFGEKDRAAIAAGSPCISDEIMTFAHDGHRAFMATIRTPMLDHSGALVGVLGIARDITERMEAEARIKAINLQLADQGRKLEQRVTERTEQLRQLAVKATLAEERERQAIAADLHDDLGQMLHVAKIKLGTLSKSLRDGCFSESLIADLNSILSEASSMVRSLTSQLSPPVLRDLGLVPALGWLADEMRRIYGLTVTVQDDGEPKPLSSAQSAILFRAVRELLINVSKHAQTDAAGVRVKAKDDRIVITVADNGIGMVDLHGTTPTPKGFGLNSLRERIAFLKGAVTIESNPGGGTVVTLLMQLDSSPAAIAEEP</sequence>
<dbReference type="Gene3D" id="3.30.450.20">
    <property type="entry name" value="PAS domain"/>
    <property type="match status" value="5"/>
</dbReference>
<keyword evidence="6" id="KW-0157">Chromophore</keyword>
<dbReference type="InterPro" id="IPR001610">
    <property type="entry name" value="PAC"/>
</dbReference>
<dbReference type="NCBIfam" id="TIGR00229">
    <property type="entry name" value="sensory_box"/>
    <property type="match status" value="3"/>
</dbReference>
<feature type="domain" description="PAS" evidence="11">
    <location>
        <begin position="497"/>
        <end position="545"/>
    </location>
</feature>
<organism evidence="13 14">
    <name type="scientific">Magnetospirillum fulvum</name>
    <name type="common">Rhodospirillum fulvum</name>
    <dbReference type="NCBI Taxonomy" id="1082"/>
    <lineage>
        <taxon>Bacteria</taxon>
        <taxon>Pseudomonadati</taxon>
        <taxon>Pseudomonadota</taxon>
        <taxon>Alphaproteobacteria</taxon>
        <taxon>Rhodospirillales</taxon>
        <taxon>Rhodospirillaceae</taxon>
        <taxon>Magnetospirillum</taxon>
    </lineage>
</organism>
<dbReference type="InterPro" id="IPR003594">
    <property type="entry name" value="HATPase_dom"/>
</dbReference>
<dbReference type="Pfam" id="PF00360">
    <property type="entry name" value="PHY"/>
    <property type="match status" value="1"/>
</dbReference>
<dbReference type="InterPro" id="IPR001294">
    <property type="entry name" value="Phytochrome"/>
</dbReference>
<feature type="domain" description="PAS" evidence="11">
    <location>
        <begin position="886"/>
        <end position="956"/>
    </location>
</feature>
<evidence type="ECO:0000256" key="3">
    <source>
        <dbReference type="ARBA" id="ARBA00022606"/>
    </source>
</evidence>
<evidence type="ECO:0000256" key="6">
    <source>
        <dbReference type="ARBA" id="ARBA00022991"/>
    </source>
</evidence>
<feature type="domain" description="Histidine kinase" evidence="10">
    <location>
        <begin position="1052"/>
        <end position="1249"/>
    </location>
</feature>
<dbReference type="Pfam" id="PF08448">
    <property type="entry name" value="PAS_4"/>
    <property type="match status" value="1"/>
</dbReference>
<dbReference type="Gene3D" id="3.30.450.270">
    <property type="match status" value="1"/>
</dbReference>
<dbReference type="CDD" id="cd16917">
    <property type="entry name" value="HATPase_UhpB-NarQ-NarX-like"/>
    <property type="match status" value="1"/>
</dbReference>
<evidence type="ECO:0000256" key="7">
    <source>
        <dbReference type="ARBA" id="ARBA00023012"/>
    </source>
</evidence>
<keyword evidence="5" id="KW-0418">Kinase</keyword>
<dbReference type="InterPro" id="IPR050482">
    <property type="entry name" value="Sensor_HK_TwoCompSys"/>
</dbReference>
<dbReference type="InterPro" id="IPR013515">
    <property type="entry name" value="Phytochrome_cen-reg"/>
</dbReference>
<reference evidence="14" key="1">
    <citation type="submission" date="2016-10" db="EMBL/GenBank/DDBJ databases">
        <authorList>
            <person name="Varghese N."/>
            <person name="Submissions S."/>
        </authorList>
    </citation>
    <scope>NUCLEOTIDE SEQUENCE [LARGE SCALE GENOMIC DNA]</scope>
    <source>
        <strain evidence="14">DSM 13234</strain>
    </source>
</reference>
<dbReference type="PANTHER" id="PTHR24421">
    <property type="entry name" value="NITRATE/NITRITE SENSOR PROTEIN NARX-RELATED"/>
    <property type="match status" value="1"/>
</dbReference>
<dbReference type="SMART" id="SM00387">
    <property type="entry name" value="HATPase_c"/>
    <property type="match status" value="1"/>
</dbReference>
<evidence type="ECO:0000256" key="4">
    <source>
        <dbReference type="ARBA" id="ARBA00022679"/>
    </source>
</evidence>
<evidence type="ECO:0000313" key="14">
    <source>
        <dbReference type="Proteomes" id="UP000182983"/>
    </source>
</evidence>
<feature type="domain" description="PAC" evidence="12">
    <location>
        <begin position="574"/>
        <end position="628"/>
    </location>
</feature>
<dbReference type="InterPro" id="IPR036890">
    <property type="entry name" value="HATPase_C_sf"/>
</dbReference>
<dbReference type="EMBL" id="FNWO01000009">
    <property type="protein sequence ID" value="SEH43432.1"/>
    <property type="molecule type" value="Genomic_DNA"/>
</dbReference>
<dbReference type="InterPro" id="IPR000014">
    <property type="entry name" value="PAS"/>
</dbReference>
<dbReference type="InterPro" id="IPR013654">
    <property type="entry name" value="PAS_2"/>
</dbReference>
<feature type="domain" description="Phytochrome chromophore attachment site" evidence="9">
    <location>
        <begin position="137"/>
        <end position="294"/>
    </location>
</feature>
<dbReference type="InterPro" id="IPR029016">
    <property type="entry name" value="GAF-like_dom_sf"/>
</dbReference>
<keyword evidence="7" id="KW-0902">Two-component regulatory system</keyword>
<evidence type="ECO:0000259" key="12">
    <source>
        <dbReference type="PROSITE" id="PS50113"/>
    </source>
</evidence>
<dbReference type="OrthoDB" id="9760752at2"/>
<name>A0A1H6I9I9_MAGFU</name>
<keyword evidence="2" id="KW-0600">Photoreceptor protein</keyword>
<keyword evidence="4" id="KW-0808">Transferase</keyword>
<comment type="similarity">
    <text evidence="1">In the N-terminal section; belongs to the phytochrome family.</text>
</comment>
<dbReference type="InterPro" id="IPR011712">
    <property type="entry name" value="Sig_transdc_His_kin_sub3_dim/P"/>
</dbReference>
<dbReference type="SUPFAM" id="SSF55874">
    <property type="entry name" value="ATPase domain of HSP90 chaperone/DNA topoisomerase II/histidine kinase"/>
    <property type="match status" value="1"/>
</dbReference>
<dbReference type="GO" id="GO:0006355">
    <property type="term" value="P:regulation of DNA-templated transcription"/>
    <property type="evidence" value="ECO:0007669"/>
    <property type="project" value="InterPro"/>
</dbReference>
<feature type="domain" description="PAC" evidence="12">
    <location>
        <begin position="960"/>
        <end position="1012"/>
    </location>
</feature>
<feature type="domain" description="PAC" evidence="12">
    <location>
        <begin position="698"/>
        <end position="750"/>
    </location>
</feature>
<evidence type="ECO:0000256" key="1">
    <source>
        <dbReference type="ARBA" id="ARBA00006402"/>
    </source>
</evidence>
<dbReference type="InterPro" id="IPR000700">
    <property type="entry name" value="PAS-assoc_C"/>
</dbReference>
<dbReference type="SMART" id="SM00091">
    <property type="entry name" value="PAS"/>
    <property type="match status" value="5"/>
</dbReference>
<dbReference type="GO" id="GO:0016020">
    <property type="term" value="C:membrane"/>
    <property type="evidence" value="ECO:0007669"/>
    <property type="project" value="InterPro"/>
</dbReference>
<dbReference type="SUPFAM" id="SSF55781">
    <property type="entry name" value="GAF domain-like"/>
    <property type="match status" value="2"/>
</dbReference>
<dbReference type="InterPro" id="IPR035965">
    <property type="entry name" value="PAS-like_dom_sf"/>
</dbReference>
<evidence type="ECO:0000256" key="8">
    <source>
        <dbReference type="ARBA" id="ARBA00023170"/>
    </source>
</evidence>
<dbReference type="Pfam" id="PF13188">
    <property type="entry name" value="PAS_8"/>
    <property type="match status" value="1"/>
</dbReference>
<gene>
    <name evidence="13" type="ORF">SAMN04244559_02286</name>
</gene>
<dbReference type="Gene3D" id="3.30.450.40">
    <property type="match status" value="1"/>
</dbReference>
<dbReference type="InterPro" id="IPR013656">
    <property type="entry name" value="PAS_4"/>
</dbReference>
<evidence type="ECO:0000259" key="9">
    <source>
        <dbReference type="PROSITE" id="PS50046"/>
    </source>
</evidence>
<dbReference type="GO" id="GO:0009881">
    <property type="term" value="F:photoreceptor activity"/>
    <property type="evidence" value="ECO:0007669"/>
    <property type="project" value="UniProtKB-KW"/>
</dbReference>
<dbReference type="Pfam" id="PF08446">
    <property type="entry name" value="PAS_2"/>
    <property type="match status" value="1"/>
</dbReference>
<dbReference type="PANTHER" id="PTHR24421:SF58">
    <property type="entry name" value="SIGNAL TRANSDUCTION HISTIDINE-PROTEIN KINASE_PHOSPHATASE UHPB"/>
    <property type="match status" value="1"/>
</dbReference>
<evidence type="ECO:0000259" key="10">
    <source>
        <dbReference type="PROSITE" id="PS50109"/>
    </source>
</evidence>
<dbReference type="InterPro" id="IPR016132">
    <property type="entry name" value="Phyto_chromo_attachment"/>
</dbReference>
<dbReference type="PROSITE" id="PS50109">
    <property type="entry name" value="HIS_KIN"/>
    <property type="match status" value="1"/>
</dbReference>
<dbReference type="PROSITE" id="PS50046">
    <property type="entry name" value="PHYTOCHROME_2"/>
    <property type="match status" value="1"/>
</dbReference>
<dbReference type="InterPro" id="IPR003018">
    <property type="entry name" value="GAF"/>
</dbReference>
<dbReference type="SUPFAM" id="SSF55785">
    <property type="entry name" value="PYP-like sensor domain (PAS domain)"/>
    <property type="match status" value="6"/>
</dbReference>
<evidence type="ECO:0000256" key="5">
    <source>
        <dbReference type="ARBA" id="ARBA00022777"/>
    </source>
</evidence>
<keyword evidence="8" id="KW-0675">Receptor</keyword>
<evidence type="ECO:0000256" key="2">
    <source>
        <dbReference type="ARBA" id="ARBA00022543"/>
    </source>
</evidence>
<dbReference type="SMART" id="SM00086">
    <property type="entry name" value="PAC"/>
    <property type="match status" value="3"/>
</dbReference>
<dbReference type="AlphaFoldDB" id="A0A1H6I9I9"/>
<proteinExistence type="inferred from homology"/>
<dbReference type="Gene3D" id="1.20.5.1930">
    <property type="match status" value="1"/>
</dbReference>
<dbReference type="CDD" id="cd00130">
    <property type="entry name" value="PAS"/>
    <property type="match status" value="3"/>
</dbReference>
<keyword evidence="3" id="KW-0716">Sensory transduction</keyword>
<dbReference type="PROSITE" id="PS50113">
    <property type="entry name" value="PAC"/>
    <property type="match status" value="3"/>
</dbReference>
<dbReference type="Proteomes" id="UP000182983">
    <property type="component" value="Unassembled WGS sequence"/>
</dbReference>
<dbReference type="Pfam" id="PF01590">
    <property type="entry name" value="GAF"/>
    <property type="match status" value="1"/>
</dbReference>